<evidence type="ECO:0000313" key="1">
    <source>
        <dbReference type="EMBL" id="BBO89961.1"/>
    </source>
</evidence>
<proteinExistence type="predicted"/>
<reference evidence="1 2" key="1">
    <citation type="submission" date="2019-11" db="EMBL/GenBank/DDBJ databases">
        <title>Comparative genomics of hydrocarbon-degrading Desulfosarcina strains.</title>
        <authorList>
            <person name="Watanabe M."/>
            <person name="Kojima H."/>
            <person name="Fukui M."/>
        </authorList>
    </citation>
    <scope>NUCLEOTIDE SEQUENCE [LARGE SCALE GENOMIC DNA]</scope>
    <source>
        <strain evidence="2">oXyS1</strain>
    </source>
</reference>
<evidence type="ECO:0000313" key="2">
    <source>
        <dbReference type="Proteomes" id="UP000422108"/>
    </source>
</evidence>
<keyword evidence="2" id="KW-1185">Reference proteome</keyword>
<protein>
    <submittedName>
        <fullName evidence="1">Uncharacterized protein</fullName>
    </submittedName>
</protein>
<gene>
    <name evidence="1" type="ORF">DSCOOX_31410</name>
</gene>
<dbReference type="Proteomes" id="UP000422108">
    <property type="component" value="Chromosome"/>
</dbReference>
<accession>A0A5K8ABQ9</accession>
<dbReference type="AlphaFoldDB" id="A0A5K8ABQ9"/>
<organism evidence="1 2">
    <name type="scientific">Desulfosarcina ovata subsp. ovata</name>
    <dbReference type="NCBI Taxonomy" id="2752305"/>
    <lineage>
        <taxon>Bacteria</taxon>
        <taxon>Pseudomonadati</taxon>
        <taxon>Thermodesulfobacteriota</taxon>
        <taxon>Desulfobacteria</taxon>
        <taxon>Desulfobacterales</taxon>
        <taxon>Desulfosarcinaceae</taxon>
        <taxon>Desulfosarcina</taxon>
    </lineage>
</organism>
<dbReference type="EMBL" id="AP021879">
    <property type="protein sequence ID" value="BBO89961.1"/>
    <property type="molecule type" value="Genomic_DNA"/>
</dbReference>
<sequence>MILRGFSDKKASTELEEARHWDSVEASQGKLETALLERIGLLTVDGLPVNAKPRGDFSPRAT</sequence>
<name>A0A5K8ABQ9_9BACT</name>